<comment type="caution">
    <text evidence="1">The sequence shown here is derived from an EMBL/GenBank/DDBJ whole genome shotgun (WGS) entry which is preliminary data.</text>
</comment>
<organism evidence="1 2">
    <name type="scientific">Nostoc punctiforme NIES-2108</name>
    <dbReference type="NCBI Taxonomy" id="1356359"/>
    <lineage>
        <taxon>Bacteria</taxon>
        <taxon>Bacillati</taxon>
        <taxon>Cyanobacteriota</taxon>
        <taxon>Cyanophyceae</taxon>
        <taxon>Nostocales</taxon>
        <taxon>Nostocaceae</taxon>
        <taxon>Nostoc</taxon>
    </lineage>
</organism>
<sequence>MTTFRQRIEVAGLNLIIVECAFNEQAFTLSNSSKNTIIIKVKATDVMWQKERLLNIALSQPDKAQEYDYL</sequence>
<dbReference type="EMBL" id="LXQE01000182">
    <property type="protein sequence ID" value="RCJ30820.1"/>
    <property type="molecule type" value="Genomic_DNA"/>
</dbReference>
<reference evidence="1 2" key="1">
    <citation type="submission" date="2016-04" db="EMBL/GenBank/DDBJ databases">
        <authorList>
            <person name="Evans L.H."/>
            <person name="Alamgir A."/>
            <person name="Owens N."/>
            <person name="Weber N.D."/>
            <person name="Virtaneva K."/>
            <person name="Barbian K."/>
            <person name="Babar A."/>
            <person name="Rosenke K."/>
        </authorList>
    </citation>
    <scope>NUCLEOTIDE SEQUENCE [LARGE SCALE GENOMIC DNA]</scope>
    <source>
        <strain evidence="1">NIES-2108</strain>
    </source>
</reference>
<evidence type="ECO:0000313" key="2">
    <source>
        <dbReference type="Proteomes" id="UP000252085"/>
    </source>
</evidence>
<dbReference type="AlphaFoldDB" id="A0A367R4G0"/>
<name>A0A367R4G0_NOSPU</name>
<evidence type="ECO:0000313" key="1">
    <source>
        <dbReference type="EMBL" id="RCJ30820.1"/>
    </source>
</evidence>
<gene>
    <name evidence="1" type="ORF">A6769_32605</name>
</gene>
<accession>A0A367R4G0</accession>
<proteinExistence type="predicted"/>
<dbReference type="Proteomes" id="UP000252085">
    <property type="component" value="Unassembled WGS sequence"/>
</dbReference>
<protein>
    <submittedName>
        <fullName evidence="1">Uncharacterized protein</fullName>
    </submittedName>
</protein>